<reference evidence="4" key="1">
    <citation type="journal article" date="2013" name="Nature">
        <title>Pan genome of the phytoplankton Emiliania underpins its global distribution.</title>
        <authorList>
            <person name="Read B.A."/>
            <person name="Kegel J."/>
            <person name="Klute M.J."/>
            <person name="Kuo A."/>
            <person name="Lefebvre S.C."/>
            <person name="Maumus F."/>
            <person name="Mayer C."/>
            <person name="Miller J."/>
            <person name="Monier A."/>
            <person name="Salamov A."/>
            <person name="Young J."/>
            <person name="Aguilar M."/>
            <person name="Claverie J.M."/>
            <person name="Frickenhaus S."/>
            <person name="Gonzalez K."/>
            <person name="Herman E.K."/>
            <person name="Lin Y.C."/>
            <person name="Napier J."/>
            <person name="Ogata H."/>
            <person name="Sarno A.F."/>
            <person name="Shmutz J."/>
            <person name="Schroeder D."/>
            <person name="de Vargas C."/>
            <person name="Verret F."/>
            <person name="von Dassow P."/>
            <person name="Valentin K."/>
            <person name="Van de Peer Y."/>
            <person name="Wheeler G."/>
            <person name="Dacks J.B."/>
            <person name="Delwiche C.F."/>
            <person name="Dyhrman S.T."/>
            <person name="Glockner G."/>
            <person name="John U."/>
            <person name="Richards T."/>
            <person name="Worden A.Z."/>
            <person name="Zhang X."/>
            <person name="Grigoriev I.V."/>
            <person name="Allen A.E."/>
            <person name="Bidle K."/>
            <person name="Borodovsky M."/>
            <person name="Bowler C."/>
            <person name="Brownlee C."/>
            <person name="Cock J.M."/>
            <person name="Elias M."/>
            <person name="Gladyshev V.N."/>
            <person name="Groth M."/>
            <person name="Guda C."/>
            <person name="Hadaegh A."/>
            <person name="Iglesias-Rodriguez M.D."/>
            <person name="Jenkins J."/>
            <person name="Jones B.M."/>
            <person name="Lawson T."/>
            <person name="Leese F."/>
            <person name="Lindquist E."/>
            <person name="Lobanov A."/>
            <person name="Lomsadze A."/>
            <person name="Malik S.B."/>
            <person name="Marsh M.E."/>
            <person name="Mackinder L."/>
            <person name="Mock T."/>
            <person name="Mueller-Roeber B."/>
            <person name="Pagarete A."/>
            <person name="Parker M."/>
            <person name="Probert I."/>
            <person name="Quesneville H."/>
            <person name="Raines C."/>
            <person name="Rensing S.A."/>
            <person name="Riano-Pachon D.M."/>
            <person name="Richier S."/>
            <person name="Rokitta S."/>
            <person name="Shiraiwa Y."/>
            <person name="Soanes D.M."/>
            <person name="van der Giezen M."/>
            <person name="Wahlund T.M."/>
            <person name="Williams B."/>
            <person name="Wilson W."/>
            <person name="Wolfe G."/>
            <person name="Wurch L.L."/>
        </authorList>
    </citation>
    <scope>NUCLEOTIDE SEQUENCE</scope>
</reference>
<dbReference type="AlphaFoldDB" id="A0A0D3KG03"/>
<dbReference type="PaxDb" id="2903-EOD34688"/>
<evidence type="ECO:0000313" key="4">
    <source>
        <dbReference type="Proteomes" id="UP000013827"/>
    </source>
</evidence>
<dbReference type="EnsemblProtists" id="EOD34688">
    <property type="protein sequence ID" value="EOD34688"/>
    <property type="gene ID" value="EMIHUDRAFT_447067"/>
</dbReference>
<dbReference type="CDD" id="cd03199">
    <property type="entry name" value="GST_C_GRX2"/>
    <property type="match status" value="1"/>
</dbReference>
<evidence type="ECO:0000259" key="2">
    <source>
        <dbReference type="Pfam" id="PF13417"/>
    </source>
</evidence>
<sequence length="270" mass="29781">MALAVVAVFCSGFQRLPQRLPSSAPVRPASRAAAYMALPELYVYDHCPFCVRVRVAAGVLGVPHKLVFMGNDDVETPTAMVGKKIAPIWVDEEGPMAESLDIIAKFDAGGQIAPASGRTDLKAWQKSVQTLMRKLQRPRYVMVPLPEFMQKAGRDAFVANHQMPPFEKSEWKGNPDMPLEQKYQKYSEAFAQTPELLAEANAKVAELEGMIHAPEACTEGLGFSYDDVDLWARLRSLTVVKGLQIGPKTRAYLDHFAEAGDVPLYDVMAV</sequence>
<feature type="domain" description="Glutaredoxin 2 C-terminal" evidence="1">
    <location>
        <begin position="181"/>
        <end position="269"/>
    </location>
</feature>
<dbReference type="SUPFAM" id="SSF52833">
    <property type="entry name" value="Thioredoxin-like"/>
    <property type="match status" value="1"/>
</dbReference>
<accession>A0A0D3KG03</accession>
<keyword evidence="4" id="KW-1185">Reference proteome</keyword>
<dbReference type="GeneID" id="17279961"/>
<dbReference type="eggNOG" id="ENOG502RYF1">
    <property type="taxonomic scope" value="Eukaryota"/>
</dbReference>
<feature type="domain" description="GST N-terminal" evidence="2">
    <location>
        <begin position="41"/>
        <end position="107"/>
    </location>
</feature>
<evidence type="ECO:0000259" key="1">
    <source>
        <dbReference type="Pfam" id="PF04399"/>
    </source>
</evidence>
<dbReference type="Proteomes" id="UP000013827">
    <property type="component" value="Unassembled WGS sequence"/>
</dbReference>
<dbReference type="Gene3D" id="1.20.1050.10">
    <property type="match status" value="1"/>
</dbReference>
<evidence type="ECO:0008006" key="5">
    <source>
        <dbReference type="Google" id="ProtNLM"/>
    </source>
</evidence>
<name>A0A0D3KG03_EMIH1</name>
<dbReference type="InterPro" id="IPR007494">
    <property type="entry name" value="Glutaredoxin2_C"/>
</dbReference>
<dbReference type="HOGENOM" id="CLU_072939_0_0_1"/>
<dbReference type="InterPro" id="IPR036249">
    <property type="entry name" value="Thioredoxin-like_sf"/>
</dbReference>
<organism evidence="3 4">
    <name type="scientific">Emiliania huxleyi (strain CCMP1516)</name>
    <dbReference type="NCBI Taxonomy" id="280463"/>
    <lineage>
        <taxon>Eukaryota</taxon>
        <taxon>Haptista</taxon>
        <taxon>Haptophyta</taxon>
        <taxon>Prymnesiophyceae</taxon>
        <taxon>Isochrysidales</taxon>
        <taxon>Noelaerhabdaceae</taxon>
        <taxon>Emiliania</taxon>
    </lineage>
</organism>
<dbReference type="SUPFAM" id="SSF47616">
    <property type="entry name" value="GST C-terminal domain-like"/>
    <property type="match status" value="1"/>
</dbReference>
<dbReference type="Gene3D" id="3.40.30.10">
    <property type="entry name" value="Glutaredoxin"/>
    <property type="match status" value="1"/>
</dbReference>
<dbReference type="Pfam" id="PF04399">
    <property type="entry name" value="Glutaredoxin2_C"/>
    <property type="match status" value="1"/>
</dbReference>
<dbReference type="InterPro" id="IPR036282">
    <property type="entry name" value="Glutathione-S-Trfase_C_sf"/>
</dbReference>
<dbReference type="RefSeq" id="XP_005787117.1">
    <property type="nucleotide sequence ID" value="XM_005787060.1"/>
</dbReference>
<reference evidence="3" key="2">
    <citation type="submission" date="2024-10" db="UniProtKB">
        <authorList>
            <consortium name="EnsemblProtists"/>
        </authorList>
    </citation>
    <scope>IDENTIFICATION</scope>
</reference>
<proteinExistence type="predicted"/>
<dbReference type="KEGG" id="ehx:EMIHUDRAFT_447067"/>
<protein>
    <recommendedName>
        <fullName evidence="5">GST N-terminal domain-containing protein</fullName>
    </recommendedName>
</protein>
<dbReference type="OMA" id="VEWPAKV"/>
<dbReference type="STRING" id="2903.R1DGM0"/>
<dbReference type="NCBIfam" id="NF007702">
    <property type="entry name" value="PRK10387.1"/>
    <property type="match status" value="1"/>
</dbReference>
<dbReference type="InterPro" id="IPR004045">
    <property type="entry name" value="Glutathione_S-Trfase_N"/>
</dbReference>
<evidence type="ECO:0000313" key="3">
    <source>
        <dbReference type="EnsemblProtists" id="EOD34688"/>
    </source>
</evidence>
<dbReference type="Pfam" id="PF13417">
    <property type="entry name" value="GST_N_3"/>
    <property type="match status" value="1"/>
</dbReference>